<dbReference type="Proteomes" id="UP001480973">
    <property type="component" value="Unassembled WGS sequence"/>
</dbReference>
<dbReference type="Pfam" id="PF12670">
    <property type="entry name" value="DUF3792"/>
    <property type="match status" value="1"/>
</dbReference>
<evidence type="ECO:0000313" key="3">
    <source>
        <dbReference type="Proteomes" id="UP001480973"/>
    </source>
</evidence>
<accession>A0ABV1GPP6</accession>
<feature type="transmembrane region" description="Helical" evidence="1">
    <location>
        <begin position="95"/>
        <end position="117"/>
    </location>
</feature>
<keyword evidence="1" id="KW-0812">Transmembrane</keyword>
<evidence type="ECO:0000256" key="1">
    <source>
        <dbReference type="SAM" id="Phobius"/>
    </source>
</evidence>
<dbReference type="InterPro" id="IPR023804">
    <property type="entry name" value="DUF3792_TM"/>
</dbReference>
<feature type="transmembrane region" description="Helical" evidence="1">
    <location>
        <begin position="68"/>
        <end position="89"/>
    </location>
</feature>
<feature type="transmembrane region" description="Helical" evidence="1">
    <location>
        <begin position="12"/>
        <end position="31"/>
    </location>
</feature>
<sequence length="119" mass="13099">MTVKILNMIKTIAVIYVITAIILLGLSFGLYKFNLSEWQIKAGIIITYIISSAVGGFMIGSRQKNKRLLWGALTGFLYFMILALISFIVGNVDEINIYDMIKIALICVTSGCAGSFFSS</sequence>
<dbReference type="EMBL" id="JBBMES010000010">
    <property type="protein sequence ID" value="MEQ2535426.1"/>
    <property type="molecule type" value="Genomic_DNA"/>
</dbReference>
<feature type="transmembrane region" description="Helical" evidence="1">
    <location>
        <begin position="43"/>
        <end position="61"/>
    </location>
</feature>
<organism evidence="2 3">
    <name type="scientific">Lachnospira intestinalis</name>
    <dbReference type="NCBI Taxonomy" id="3133158"/>
    <lineage>
        <taxon>Bacteria</taxon>
        <taxon>Bacillati</taxon>
        <taxon>Bacillota</taxon>
        <taxon>Clostridia</taxon>
        <taxon>Lachnospirales</taxon>
        <taxon>Lachnospiraceae</taxon>
        <taxon>Lachnospira</taxon>
    </lineage>
</organism>
<keyword evidence="1" id="KW-1133">Transmembrane helix</keyword>
<gene>
    <name evidence="2" type="ORF">WMO38_09900</name>
</gene>
<protein>
    <submittedName>
        <fullName evidence="2">TIGR04086 family membrane protein</fullName>
    </submittedName>
</protein>
<keyword evidence="3" id="KW-1185">Reference proteome</keyword>
<keyword evidence="1" id="KW-0472">Membrane</keyword>
<comment type="caution">
    <text evidence="2">The sequence shown here is derived from an EMBL/GenBank/DDBJ whole genome shotgun (WGS) entry which is preliminary data.</text>
</comment>
<proteinExistence type="predicted"/>
<name>A0ABV1GPP6_9FIRM</name>
<dbReference type="NCBIfam" id="TIGR04086">
    <property type="entry name" value="TIGR04086_membr"/>
    <property type="match status" value="1"/>
</dbReference>
<reference evidence="2 3" key="1">
    <citation type="submission" date="2024-03" db="EMBL/GenBank/DDBJ databases">
        <title>Human intestinal bacterial collection.</title>
        <authorList>
            <person name="Pauvert C."/>
            <person name="Hitch T.C.A."/>
            <person name="Clavel T."/>
        </authorList>
    </citation>
    <scope>NUCLEOTIDE SEQUENCE [LARGE SCALE GENOMIC DNA]</scope>
    <source>
        <strain evidence="2 3">CLA-JM-H10</strain>
    </source>
</reference>
<evidence type="ECO:0000313" key="2">
    <source>
        <dbReference type="EMBL" id="MEQ2535426.1"/>
    </source>
</evidence>